<keyword evidence="1" id="KW-0238">DNA-binding</keyword>
<dbReference type="GO" id="GO:0003677">
    <property type="term" value="F:DNA binding"/>
    <property type="evidence" value="ECO:0007669"/>
    <property type="project" value="UniProtKB-KW"/>
</dbReference>
<protein>
    <submittedName>
        <fullName evidence="1">Predicted DNA-binding protein, MmcQ/YjbR family</fullName>
    </submittedName>
</protein>
<dbReference type="Proteomes" id="UP000199036">
    <property type="component" value="Unassembled WGS sequence"/>
</dbReference>
<name>A0A1I4XQS4_9FLAO</name>
<evidence type="ECO:0000313" key="1">
    <source>
        <dbReference type="EMBL" id="SFN28178.1"/>
    </source>
</evidence>
<dbReference type="Pfam" id="PF04237">
    <property type="entry name" value="YjbR"/>
    <property type="match status" value="1"/>
</dbReference>
<dbReference type="RefSeq" id="WP_091519120.1">
    <property type="nucleotide sequence ID" value="NZ_FOVI01000003.1"/>
</dbReference>
<reference evidence="2" key="1">
    <citation type="submission" date="2016-10" db="EMBL/GenBank/DDBJ databases">
        <authorList>
            <person name="Varghese N."/>
            <person name="Submissions S."/>
        </authorList>
    </citation>
    <scope>NUCLEOTIDE SEQUENCE [LARGE SCALE GENOMIC DNA]</scope>
    <source>
        <strain evidence="2">DS-12</strain>
    </source>
</reference>
<dbReference type="STRING" id="913024.SAMN05421741_10393"/>
<keyword evidence="2" id="KW-1185">Reference proteome</keyword>
<gene>
    <name evidence="1" type="ORF">SAMN05421741_10393</name>
</gene>
<dbReference type="InterPro" id="IPR058532">
    <property type="entry name" value="YjbR/MT2646/Rv2570-like"/>
</dbReference>
<dbReference type="Gene3D" id="3.90.1150.30">
    <property type="match status" value="1"/>
</dbReference>
<proteinExistence type="predicted"/>
<sequence length="118" mass="13806">MNNIEDFRDYCLSFKGATEKFPFDKTTLVFYVMNKMFCLVDIEEFEYCNLKCDPDEAEELRAQYNGVKPGYHMSKVHWNSVYFNSDVSTKLLKELIVNSYDLVVKGLTKKDQAALNEM</sequence>
<evidence type="ECO:0000313" key="2">
    <source>
        <dbReference type="Proteomes" id="UP000199036"/>
    </source>
</evidence>
<dbReference type="AlphaFoldDB" id="A0A1I4XQS4"/>
<dbReference type="OrthoDB" id="9789813at2"/>
<dbReference type="PANTHER" id="PTHR35145">
    <property type="entry name" value="CYTOPLASMIC PROTEIN-RELATED"/>
    <property type="match status" value="1"/>
</dbReference>
<dbReference type="PANTHER" id="PTHR35145:SF1">
    <property type="entry name" value="CYTOPLASMIC PROTEIN"/>
    <property type="match status" value="1"/>
</dbReference>
<dbReference type="InterPro" id="IPR007351">
    <property type="entry name" value="YjbR"/>
</dbReference>
<dbReference type="SUPFAM" id="SSF142906">
    <property type="entry name" value="YjbR-like"/>
    <property type="match status" value="1"/>
</dbReference>
<dbReference type="EMBL" id="FOVI01000003">
    <property type="protein sequence ID" value="SFN28178.1"/>
    <property type="molecule type" value="Genomic_DNA"/>
</dbReference>
<organism evidence="1 2">
    <name type="scientific">Paenimyroides ummariense</name>
    <dbReference type="NCBI Taxonomy" id="913024"/>
    <lineage>
        <taxon>Bacteria</taxon>
        <taxon>Pseudomonadati</taxon>
        <taxon>Bacteroidota</taxon>
        <taxon>Flavobacteriia</taxon>
        <taxon>Flavobacteriales</taxon>
        <taxon>Flavobacteriaceae</taxon>
        <taxon>Paenimyroides</taxon>
    </lineage>
</organism>
<dbReference type="InterPro" id="IPR038056">
    <property type="entry name" value="YjbR-like_sf"/>
</dbReference>
<accession>A0A1I4XQS4</accession>